<accession>A0A1H9YML7</accession>
<proteinExistence type="inferred from homology"/>
<evidence type="ECO:0000256" key="1">
    <source>
        <dbReference type="ARBA" id="ARBA00001066"/>
    </source>
</evidence>
<keyword evidence="10" id="KW-0479">Metal-binding</keyword>
<dbReference type="STRING" id="426128.SAMN05660297_00309"/>
<dbReference type="GO" id="GO:0004645">
    <property type="term" value="F:1,4-alpha-oligoglucan phosphorylase activity"/>
    <property type="evidence" value="ECO:0007669"/>
    <property type="project" value="InterPro"/>
</dbReference>
<dbReference type="InterPro" id="IPR017459">
    <property type="entry name" value="Glycosyl_Trfase_fam3_N_dom"/>
</dbReference>
<comment type="cofactor">
    <cofactor evidence="2">
        <name>K(+)</name>
        <dbReference type="ChEBI" id="CHEBI:29103"/>
    </cofactor>
</comment>
<evidence type="ECO:0000256" key="9">
    <source>
        <dbReference type="ARBA" id="ARBA00022679"/>
    </source>
</evidence>
<dbReference type="RefSeq" id="WP_090438243.1">
    <property type="nucleotide sequence ID" value="NZ_FOHU01000001.1"/>
</dbReference>
<dbReference type="PROSITE" id="PS00647">
    <property type="entry name" value="THYMID_PHOSPHORYLASE"/>
    <property type="match status" value="1"/>
</dbReference>
<keyword evidence="9" id="KW-0808">Transferase</keyword>
<dbReference type="PANTHER" id="PTHR10515">
    <property type="entry name" value="THYMIDINE PHOSPHORYLASE"/>
    <property type="match status" value="1"/>
</dbReference>
<dbReference type="FunFam" id="1.20.970.10:FF:000002">
    <property type="entry name" value="Pyrimidine-nucleoside phosphorylase"/>
    <property type="match status" value="1"/>
</dbReference>
<feature type="domain" description="Pyrimidine nucleoside phosphorylase C-terminal" evidence="13">
    <location>
        <begin position="345"/>
        <end position="419"/>
    </location>
</feature>
<reference evidence="14 15" key="1">
    <citation type="submission" date="2016-10" db="EMBL/GenBank/DDBJ databases">
        <authorList>
            <person name="de Groot N.N."/>
        </authorList>
    </citation>
    <scope>NUCLEOTIDE SEQUENCE [LARGE SCALE GENOMIC DNA]</scope>
    <source>
        <strain evidence="14 15">DSM 18979</strain>
    </source>
</reference>
<dbReference type="OrthoDB" id="9763887at2"/>
<keyword evidence="15" id="KW-1185">Reference proteome</keyword>
<dbReference type="InterPro" id="IPR000053">
    <property type="entry name" value="Thymidine/pyrmidine_PPase"/>
</dbReference>
<dbReference type="InterPro" id="IPR017872">
    <property type="entry name" value="Pyrmidine_PPase_CS"/>
</dbReference>
<dbReference type="Gene3D" id="3.40.1030.10">
    <property type="entry name" value="Nucleoside phosphorylase/phosphoribosyltransferase catalytic domain"/>
    <property type="match status" value="1"/>
</dbReference>
<dbReference type="Pfam" id="PF07831">
    <property type="entry name" value="PYNP_C"/>
    <property type="match status" value="1"/>
</dbReference>
<keyword evidence="8" id="KW-0328">Glycosyltransferase</keyword>
<evidence type="ECO:0000256" key="6">
    <source>
        <dbReference type="ARBA" id="ARBA00011889"/>
    </source>
</evidence>
<dbReference type="InterPro" id="IPR035902">
    <property type="entry name" value="Nuc_phospho_transferase"/>
</dbReference>
<comment type="catalytic activity">
    <reaction evidence="12">
        <text>thymidine + phosphate = 2-deoxy-alpha-D-ribose 1-phosphate + thymine</text>
        <dbReference type="Rhea" id="RHEA:16037"/>
        <dbReference type="ChEBI" id="CHEBI:17748"/>
        <dbReference type="ChEBI" id="CHEBI:17821"/>
        <dbReference type="ChEBI" id="CHEBI:43474"/>
        <dbReference type="ChEBI" id="CHEBI:57259"/>
        <dbReference type="EC" id="2.4.2.2"/>
    </reaction>
</comment>
<dbReference type="PIRSF" id="PIRSF000478">
    <property type="entry name" value="TP_PyNP"/>
    <property type="match status" value="1"/>
</dbReference>
<sequence length="442" mass="48058">MRMYDIILKKRNGESLSKEEISYFVREYTEGSIPDYQASALLMAIYFQKMNKEETVYLTEAMMKSGEIINLSSINGIKVDKHSTGGVGDKTTIALGPIVAACGVPVAKMSGRGLGHTGGTIDKLEAIPGFSVEMSQATFINNVNRIKLAVAGQTGNLVPADKNLYALRDVTATVDNISLIASSIMSKKLASGADAILLDVKTGDGAFMKEIDESFLLAKEMVDIGNNMNKDTIAVVTDMNQPLGYAIGNSLEVKEAIRLLKGEGPEDLKALCHFLGAYMLLLANKVNTESEGIQMVQQVIESGKAFEMLIKFIEQQGGDTAYVEDLSSLPQAEEILILKSEKKGYIHKIQADTVGLSALILGAGRDTKDSDIDLSVGIVLNKKVGDYVETDDILAYIHCNDIKKGEVSINQLREAYTIEENPLNVRPLIFGVVDKNGIRKLY</sequence>
<comment type="function">
    <text evidence="3">Catalyzes phosphorolysis of the pyrimidine nucleosides uridine, thymidine and 2'-deoxyuridine with the formation of the corresponding pyrimidine base and ribose-1-phosphate.</text>
</comment>
<name>A0A1H9YML7_9FIRM</name>
<evidence type="ECO:0000259" key="13">
    <source>
        <dbReference type="SMART" id="SM00941"/>
    </source>
</evidence>
<dbReference type="GO" id="GO:0006206">
    <property type="term" value="P:pyrimidine nucleobase metabolic process"/>
    <property type="evidence" value="ECO:0007669"/>
    <property type="project" value="InterPro"/>
</dbReference>
<evidence type="ECO:0000313" key="15">
    <source>
        <dbReference type="Proteomes" id="UP000199568"/>
    </source>
</evidence>
<comment type="subunit">
    <text evidence="5">Homodimer.</text>
</comment>
<dbReference type="InterPro" id="IPR000312">
    <property type="entry name" value="Glycosyl_Trfase_fam3"/>
</dbReference>
<dbReference type="SUPFAM" id="SSF47648">
    <property type="entry name" value="Nucleoside phosphorylase/phosphoribosyltransferase N-terminal domain"/>
    <property type="match status" value="1"/>
</dbReference>
<dbReference type="SMART" id="SM00941">
    <property type="entry name" value="PYNP_C"/>
    <property type="match status" value="1"/>
</dbReference>
<dbReference type="NCBIfam" id="TIGR02644">
    <property type="entry name" value="Y_phosphoryl"/>
    <property type="match status" value="1"/>
</dbReference>
<dbReference type="EC" id="2.4.2.2" evidence="6"/>
<evidence type="ECO:0000256" key="8">
    <source>
        <dbReference type="ARBA" id="ARBA00022676"/>
    </source>
</evidence>
<dbReference type="AlphaFoldDB" id="A0A1H9YML7"/>
<evidence type="ECO:0000256" key="3">
    <source>
        <dbReference type="ARBA" id="ARBA00003877"/>
    </source>
</evidence>
<dbReference type="GO" id="GO:0005829">
    <property type="term" value="C:cytosol"/>
    <property type="evidence" value="ECO:0007669"/>
    <property type="project" value="TreeGrafter"/>
</dbReference>
<dbReference type="GO" id="GO:0009032">
    <property type="term" value="F:thymidine phosphorylase activity"/>
    <property type="evidence" value="ECO:0007669"/>
    <property type="project" value="TreeGrafter"/>
</dbReference>
<evidence type="ECO:0000256" key="11">
    <source>
        <dbReference type="ARBA" id="ARBA00048453"/>
    </source>
</evidence>
<evidence type="ECO:0000313" key="14">
    <source>
        <dbReference type="EMBL" id="SES70305.1"/>
    </source>
</evidence>
<dbReference type="Gene3D" id="3.90.1170.30">
    <property type="entry name" value="Pyrimidine nucleoside phosphorylase-like, C-terminal domain"/>
    <property type="match status" value="1"/>
</dbReference>
<evidence type="ECO:0000256" key="12">
    <source>
        <dbReference type="ARBA" id="ARBA00048525"/>
    </source>
</evidence>
<dbReference type="GO" id="GO:0006213">
    <property type="term" value="P:pyrimidine nucleoside metabolic process"/>
    <property type="evidence" value="ECO:0007669"/>
    <property type="project" value="InterPro"/>
</dbReference>
<dbReference type="Pfam" id="PF02885">
    <property type="entry name" value="Glycos_trans_3N"/>
    <property type="match status" value="1"/>
</dbReference>
<comment type="similarity">
    <text evidence="4">Belongs to the thymidine/pyrimidine-nucleoside phosphorylase family.</text>
</comment>
<dbReference type="InterPro" id="IPR036320">
    <property type="entry name" value="Glycosyl_Trfase_fam3_N_dom_sf"/>
</dbReference>
<dbReference type="InterPro" id="IPR036566">
    <property type="entry name" value="PYNP-like_C_sf"/>
</dbReference>
<comment type="catalytic activity">
    <reaction evidence="1">
        <text>2'-deoxyuridine + phosphate = 2-deoxy-alpha-D-ribose 1-phosphate + uracil</text>
        <dbReference type="Rhea" id="RHEA:22824"/>
        <dbReference type="ChEBI" id="CHEBI:16450"/>
        <dbReference type="ChEBI" id="CHEBI:17568"/>
        <dbReference type="ChEBI" id="CHEBI:43474"/>
        <dbReference type="ChEBI" id="CHEBI:57259"/>
        <dbReference type="EC" id="2.4.2.2"/>
    </reaction>
</comment>
<dbReference type="Gene3D" id="1.20.970.10">
    <property type="entry name" value="Transferase, Pyrimidine Nucleoside Phosphorylase, Chain C"/>
    <property type="match status" value="1"/>
</dbReference>
<evidence type="ECO:0000256" key="4">
    <source>
        <dbReference type="ARBA" id="ARBA00006915"/>
    </source>
</evidence>
<evidence type="ECO:0000256" key="7">
    <source>
        <dbReference type="ARBA" id="ARBA00014680"/>
    </source>
</evidence>
<protein>
    <recommendedName>
        <fullName evidence="7">Pyrimidine-nucleoside phosphorylase</fullName>
        <ecNumber evidence="6">2.4.2.2</ecNumber>
    </recommendedName>
</protein>
<dbReference type="SUPFAM" id="SSF52418">
    <property type="entry name" value="Nucleoside phosphorylase/phosphoribosyltransferase catalytic domain"/>
    <property type="match status" value="1"/>
</dbReference>
<dbReference type="EMBL" id="FOHU01000001">
    <property type="protein sequence ID" value="SES70305.1"/>
    <property type="molecule type" value="Genomic_DNA"/>
</dbReference>
<dbReference type="Pfam" id="PF00591">
    <property type="entry name" value="Glycos_transf_3"/>
    <property type="match status" value="1"/>
</dbReference>
<comment type="catalytic activity">
    <reaction evidence="11">
        <text>uridine + phosphate = alpha-D-ribose 1-phosphate + uracil</text>
        <dbReference type="Rhea" id="RHEA:24388"/>
        <dbReference type="ChEBI" id="CHEBI:16704"/>
        <dbReference type="ChEBI" id="CHEBI:17568"/>
        <dbReference type="ChEBI" id="CHEBI:43474"/>
        <dbReference type="ChEBI" id="CHEBI:57720"/>
        <dbReference type="EC" id="2.4.2.2"/>
    </reaction>
</comment>
<dbReference type="InterPro" id="IPR018090">
    <property type="entry name" value="Pyrmidine_PPas_bac/euk"/>
</dbReference>
<dbReference type="SUPFAM" id="SSF54680">
    <property type="entry name" value="Pyrimidine nucleoside phosphorylase C-terminal domain"/>
    <property type="match status" value="1"/>
</dbReference>
<evidence type="ECO:0000256" key="2">
    <source>
        <dbReference type="ARBA" id="ARBA00001958"/>
    </source>
</evidence>
<dbReference type="PANTHER" id="PTHR10515:SF0">
    <property type="entry name" value="THYMIDINE PHOSPHORYLASE"/>
    <property type="match status" value="1"/>
</dbReference>
<dbReference type="NCBIfam" id="NF004747">
    <property type="entry name" value="PRK06078.1"/>
    <property type="match status" value="1"/>
</dbReference>
<gene>
    <name evidence="14" type="ORF">SAMN05660297_00309</name>
</gene>
<dbReference type="NCBIfam" id="NF004490">
    <property type="entry name" value="PRK05820.1"/>
    <property type="match status" value="1"/>
</dbReference>
<dbReference type="FunFam" id="3.40.1030.10:FF:000003">
    <property type="entry name" value="Pyrimidine-nucleoside phosphorylase"/>
    <property type="match status" value="1"/>
</dbReference>
<dbReference type="Proteomes" id="UP000199568">
    <property type="component" value="Unassembled WGS sequence"/>
</dbReference>
<dbReference type="GO" id="GO:0046872">
    <property type="term" value="F:metal ion binding"/>
    <property type="evidence" value="ECO:0007669"/>
    <property type="project" value="UniProtKB-KW"/>
</dbReference>
<organism evidence="14 15">
    <name type="scientific">Natronincola peptidivorans</name>
    <dbReference type="NCBI Taxonomy" id="426128"/>
    <lineage>
        <taxon>Bacteria</taxon>
        <taxon>Bacillati</taxon>
        <taxon>Bacillota</taxon>
        <taxon>Clostridia</taxon>
        <taxon>Peptostreptococcales</taxon>
        <taxon>Natronincolaceae</taxon>
        <taxon>Natronincola</taxon>
    </lineage>
</organism>
<evidence type="ECO:0000256" key="10">
    <source>
        <dbReference type="ARBA" id="ARBA00022723"/>
    </source>
</evidence>
<dbReference type="InterPro" id="IPR013102">
    <property type="entry name" value="PYNP_C"/>
</dbReference>
<evidence type="ECO:0000256" key="5">
    <source>
        <dbReference type="ARBA" id="ARBA00011738"/>
    </source>
</evidence>